<keyword evidence="4 7" id="KW-0288">FMN</keyword>
<dbReference type="EC" id="1.6.99.1" evidence="7"/>
<reference evidence="9 10" key="1">
    <citation type="submission" date="2014-11" db="EMBL/GenBank/DDBJ databases">
        <authorList>
            <person name="Urmite Genomes Urmite Genomes"/>
        </authorList>
    </citation>
    <scope>NUCLEOTIDE SEQUENCE [LARGE SCALE GENOMIC DNA]</scope>
    <source>
        <strain evidence="9 10">Oc5</strain>
    </source>
</reference>
<proteinExistence type="inferred from homology"/>
<comment type="cofactor">
    <cofactor evidence="1 7">
        <name>FMN</name>
        <dbReference type="ChEBI" id="CHEBI:58210"/>
    </cofactor>
</comment>
<dbReference type="Proteomes" id="UP000040453">
    <property type="component" value="Unassembled WGS sequence"/>
</dbReference>
<evidence type="ECO:0000256" key="3">
    <source>
        <dbReference type="ARBA" id="ARBA00022630"/>
    </source>
</evidence>
<evidence type="ECO:0000256" key="5">
    <source>
        <dbReference type="ARBA" id="ARBA00022857"/>
    </source>
</evidence>
<keyword evidence="10" id="KW-1185">Reference proteome</keyword>
<dbReference type="Pfam" id="PF00724">
    <property type="entry name" value="Oxidored_FMN"/>
    <property type="match status" value="1"/>
</dbReference>
<name>A0A0A1MSI6_9BACI</name>
<dbReference type="HAMAP" id="MF_01614">
    <property type="entry name" value="NamA"/>
    <property type="match status" value="1"/>
</dbReference>
<comment type="similarity">
    <text evidence="7">Belongs to the NADH:flavin oxidoreductase/NADH oxidase family. NamA subfamily.</text>
</comment>
<dbReference type="STRING" id="545501.BN997_02527"/>
<dbReference type="InterPro" id="IPR001155">
    <property type="entry name" value="OxRdtase_FMN_N"/>
</dbReference>
<dbReference type="SUPFAM" id="SSF51395">
    <property type="entry name" value="FMN-linked oxidoreductases"/>
    <property type="match status" value="1"/>
</dbReference>
<feature type="binding site" evidence="7">
    <location>
        <begin position="308"/>
        <end position="309"/>
    </location>
    <ligand>
        <name>FMN</name>
        <dbReference type="ChEBI" id="CHEBI:58210"/>
    </ligand>
</feature>
<feature type="binding site" evidence="7">
    <location>
        <position position="216"/>
    </location>
    <ligand>
        <name>FMN</name>
        <dbReference type="ChEBI" id="CHEBI:58210"/>
    </ligand>
</feature>
<dbReference type="Gene3D" id="3.20.20.70">
    <property type="entry name" value="Aldolase class I"/>
    <property type="match status" value="1"/>
</dbReference>
<feature type="binding site" evidence="7">
    <location>
        <position position="29"/>
    </location>
    <ligand>
        <name>substrate</name>
    </ligand>
</feature>
<dbReference type="GO" id="GO:0010181">
    <property type="term" value="F:FMN binding"/>
    <property type="evidence" value="ECO:0007669"/>
    <property type="project" value="UniProtKB-UniRule"/>
</dbReference>
<dbReference type="GO" id="GO:0050661">
    <property type="term" value="F:NADP binding"/>
    <property type="evidence" value="ECO:0007669"/>
    <property type="project" value="UniProtKB-UniRule"/>
</dbReference>
<dbReference type="EMBL" id="CDGG01000001">
    <property type="protein sequence ID" value="CEI82644.1"/>
    <property type="molecule type" value="Genomic_DNA"/>
</dbReference>
<evidence type="ECO:0000313" key="9">
    <source>
        <dbReference type="EMBL" id="CEI82644.1"/>
    </source>
</evidence>
<evidence type="ECO:0000256" key="1">
    <source>
        <dbReference type="ARBA" id="ARBA00001917"/>
    </source>
</evidence>
<dbReference type="GO" id="GO:0003959">
    <property type="term" value="F:NADPH dehydrogenase activity"/>
    <property type="evidence" value="ECO:0007669"/>
    <property type="project" value="UniProtKB-UniRule"/>
</dbReference>
<evidence type="ECO:0000259" key="8">
    <source>
        <dbReference type="Pfam" id="PF00724"/>
    </source>
</evidence>
<dbReference type="InterPro" id="IPR044152">
    <property type="entry name" value="YqjM-like"/>
</dbReference>
<comment type="catalytic activity">
    <reaction evidence="7">
        <text>A + NADPH + H(+) = AH2 + NADP(+)</text>
        <dbReference type="Rhea" id="RHEA:13149"/>
        <dbReference type="ChEBI" id="CHEBI:13193"/>
        <dbReference type="ChEBI" id="CHEBI:15378"/>
        <dbReference type="ChEBI" id="CHEBI:17499"/>
        <dbReference type="ChEBI" id="CHEBI:57783"/>
        <dbReference type="ChEBI" id="CHEBI:58349"/>
        <dbReference type="EC" id="1.6.99.1"/>
    </reaction>
</comment>
<dbReference type="PANTHER" id="PTHR43303">
    <property type="entry name" value="NADPH DEHYDROGENASE C23G7.10C-RELATED"/>
    <property type="match status" value="1"/>
</dbReference>
<dbReference type="InterPro" id="IPR023663">
    <property type="entry name" value="NADPH_DH_bac"/>
</dbReference>
<keyword evidence="3 7" id="KW-0285">Flavoprotein</keyword>
<evidence type="ECO:0000256" key="4">
    <source>
        <dbReference type="ARBA" id="ARBA00022643"/>
    </source>
</evidence>
<gene>
    <name evidence="9" type="primary">namA_2</name>
    <name evidence="7" type="synonym">namA</name>
    <name evidence="9" type="ORF">BN997_02527</name>
</gene>
<feature type="binding site" evidence="7">
    <location>
        <begin position="24"/>
        <end position="27"/>
    </location>
    <ligand>
        <name>FMN</name>
        <dbReference type="ChEBI" id="CHEBI:58210"/>
    </ligand>
</feature>
<keyword evidence="6 7" id="KW-0560">Oxidoreductase</keyword>
<comment type="caution">
    <text evidence="7">Lacks conserved residue(s) required for the propagation of feature annotation.</text>
</comment>
<organism evidence="9 10">
    <name type="scientific">Oceanobacillus oncorhynchi</name>
    <dbReference type="NCBI Taxonomy" id="545501"/>
    <lineage>
        <taxon>Bacteria</taxon>
        <taxon>Bacillati</taxon>
        <taxon>Bacillota</taxon>
        <taxon>Bacilli</taxon>
        <taxon>Bacillales</taxon>
        <taxon>Bacillaceae</taxon>
        <taxon>Oceanobacillus</taxon>
    </lineage>
</organism>
<dbReference type="AlphaFoldDB" id="A0A0A1MSI6"/>
<accession>A0A0A1MSI6</accession>
<dbReference type="OrthoDB" id="9772736at2"/>
<feature type="binding site" evidence="7">
    <location>
        <position position="103"/>
    </location>
    <ligand>
        <name>FMN</name>
        <dbReference type="ChEBI" id="CHEBI:58210"/>
    </ligand>
</feature>
<dbReference type="InterPro" id="IPR013785">
    <property type="entry name" value="Aldolase_TIM"/>
</dbReference>
<dbReference type="NCBIfam" id="NF010047">
    <property type="entry name" value="PRK13523.1"/>
    <property type="match status" value="1"/>
</dbReference>
<dbReference type="GO" id="GO:0009636">
    <property type="term" value="P:response to toxic substance"/>
    <property type="evidence" value="ECO:0007669"/>
    <property type="project" value="UniProtKB-KW"/>
</dbReference>
<keyword evidence="2 7" id="KW-0216">Detoxification</keyword>
<evidence type="ECO:0000313" key="10">
    <source>
        <dbReference type="Proteomes" id="UP000040453"/>
    </source>
</evidence>
<sequence length="364" mass="40979">MKMSKLFSTYKLKGITLKNRIVMSPMCMYSSKEKDGKVNEFHRFHYISRAMGQAGLIILESTAINPQGRISELDLGIWKDDHIAGLTTIVDAVHKFNSKIGIQLAHAGRKADVEGPIFAPSSIPYKDTMKTPKEMSNADIKTTIEEFKEGAKRAKEAGFDVIELHGAHGYLINAFLSPLSNKRTDEYGGTRENRYRFLREILDEIITVWSGPLFVRISASEYHPEGNKMDDFIYFAKQMKEQGVDLIDCSSGAVVPAKIEVFPGYQVPLAEKIKELAKIDTGAVGLITYASQAEEILKNQRADLVFLARELLRDPYWPLRAAIELGESIEGPKSYEKAWSEVLPKGLNRVSEKWYPGKESLIQR</sequence>
<evidence type="ECO:0000256" key="7">
    <source>
        <dbReference type="HAMAP-Rule" id="MF_01614"/>
    </source>
</evidence>
<feature type="domain" description="NADH:flavin oxidoreductase/NADH oxidase N-terminal" evidence="8">
    <location>
        <begin position="5"/>
        <end position="322"/>
    </location>
</feature>
<evidence type="ECO:0000256" key="6">
    <source>
        <dbReference type="ARBA" id="ARBA00023002"/>
    </source>
</evidence>
<dbReference type="CDD" id="cd02932">
    <property type="entry name" value="OYE_YqiM_FMN"/>
    <property type="match status" value="1"/>
</dbReference>
<comment type="subunit">
    <text evidence="7">Homotetramer.</text>
</comment>
<comment type="function">
    <text evidence="7">Catalyzes the reduction of the double bond of an array of alpha,beta-unsaturated aldehydes and ketones. It also reduces the nitro group of nitroester and nitroaromatic compounds. It could have a role in detoxification processes.</text>
</comment>
<feature type="binding site" evidence="7">
    <location>
        <begin position="165"/>
        <end position="168"/>
    </location>
    <ligand>
        <name>substrate</name>
    </ligand>
</feature>
<dbReference type="PANTHER" id="PTHR43303:SF4">
    <property type="entry name" value="NADPH DEHYDROGENASE C23G7.10C-RELATED"/>
    <property type="match status" value="1"/>
</dbReference>
<keyword evidence="5 7" id="KW-0521">NADP</keyword>
<evidence type="ECO:0000256" key="2">
    <source>
        <dbReference type="ARBA" id="ARBA00022575"/>
    </source>
</evidence>
<protein>
    <recommendedName>
        <fullName evidence="7">NADPH dehydrogenase</fullName>
        <ecNumber evidence="7">1.6.99.1</ecNumber>
    </recommendedName>
</protein>